<keyword evidence="2" id="KW-1185">Reference proteome</keyword>
<dbReference type="AlphaFoldDB" id="G0EF41"/>
<reference evidence="1 2" key="1">
    <citation type="journal article" date="2011" name="Stand. Genomic Sci.">
        <title>Complete genome sequence of the hyperthermophilic chemolithoautotroph Pyrolobus fumarii type strain (1A).</title>
        <authorList>
            <person name="Anderson I."/>
            <person name="Goker M."/>
            <person name="Nolan M."/>
            <person name="Lucas S."/>
            <person name="Hammon N."/>
            <person name="Deshpande S."/>
            <person name="Cheng J.F."/>
            <person name="Tapia R."/>
            <person name="Han C."/>
            <person name="Goodwin L."/>
            <person name="Pitluck S."/>
            <person name="Huntemann M."/>
            <person name="Liolios K."/>
            <person name="Ivanova N."/>
            <person name="Pagani I."/>
            <person name="Mavromatis K."/>
            <person name="Ovchinikova G."/>
            <person name="Pati A."/>
            <person name="Chen A."/>
            <person name="Palaniappan K."/>
            <person name="Land M."/>
            <person name="Hauser L."/>
            <person name="Brambilla E.M."/>
            <person name="Huber H."/>
            <person name="Yasawong M."/>
            <person name="Rohde M."/>
            <person name="Spring S."/>
            <person name="Abt B."/>
            <person name="Sikorski J."/>
            <person name="Wirth R."/>
            <person name="Detter J.C."/>
            <person name="Woyke T."/>
            <person name="Bristow J."/>
            <person name="Eisen J.A."/>
            <person name="Markowitz V."/>
            <person name="Hugenholtz P."/>
            <person name="Kyrpides N.C."/>
            <person name="Klenk H.P."/>
            <person name="Lapidus A."/>
        </authorList>
    </citation>
    <scope>NUCLEOTIDE SEQUENCE [LARGE SCALE GENOMIC DNA]</scope>
    <source>
        <strain evidence="2">DSM 11204 / 1A</strain>
    </source>
</reference>
<name>G0EF41_PYRF1</name>
<dbReference type="HOGENOM" id="CLU_068377_0_0_2"/>
<organism evidence="1 2">
    <name type="scientific">Pyrolobus fumarii (strain DSM 11204 / 1A)</name>
    <dbReference type="NCBI Taxonomy" id="694429"/>
    <lineage>
        <taxon>Archaea</taxon>
        <taxon>Thermoproteota</taxon>
        <taxon>Thermoprotei</taxon>
        <taxon>Desulfurococcales</taxon>
        <taxon>Pyrodictiaceae</taxon>
        <taxon>Pyrolobus</taxon>
    </lineage>
</organism>
<dbReference type="Proteomes" id="UP000001037">
    <property type="component" value="Chromosome"/>
</dbReference>
<dbReference type="KEGG" id="pfm:Pyrfu_1070"/>
<sequence>MLLPPLTFEPRVPRRFKELSSAAQGKLAGITGLFDFLRDILVKASGFGEEPKPVSEITGGIVRVEKLGEKYPLLHNFNIGDILYYLRIAQAFGVLEVVAFTETPRRLNEVGVSRSIISDIVVSTINEPTASFVFSFYVGLMAPTPARYALFKGTEAGNILDLAKREDFRKGLVYNTVLSAQVLLRSGGVEAGKPWFEPISDLSGIIAFLGTLQVAKIRPNPNKLLGLRVLSKIKRRLAMHETYGEYVLPRGTLLLEFEKLVTGRDRDEKVGVDYEALNVGMAKDVSWFRGKVSSRTYMVLERLLPALKERWGEIEEVVYKTFNLEREKWYKIPASLVGEETGEKETPEAKQA</sequence>
<dbReference type="RefSeq" id="WP_014026615.1">
    <property type="nucleotide sequence ID" value="NC_015931.1"/>
</dbReference>
<dbReference type="InParanoid" id="G0EF41"/>
<protein>
    <submittedName>
        <fullName evidence="1">Uncharacterized protein</fullName>
    </submittedName>
</protein>
<gene>
    <name evidence="1" type="ordered locus">Pyrfu_1070</name>
</gene>
<dbReference type="EMBL" id="CP002838">
    <property type="protein sequence ID" value="AEM38938.1"/>
    <property type="molecule type" value="Genomic_DNA"/>
</dbReference>
<dbReference type="eggNOG" id="arCOG09414">
    <property type="taxonomic scope" value="Archaea"/>
</dbReference>
<evidence type="ECO:0000313" key="1">
    <source>
        <dbReference type="EMBL" id="AEM38938.1"/>
    </source>
</evidence>
<accession>G0EF41</accession>
<proteinExistence type="predicted"/>
<dbReference type="GeneID" id="11139547"/>
<evidence type="ECO:0000313" key="2">
    <source>
        <dbReference type="Proteomes" id="UP000001037"/>
    </source>
</evidence>